<dbReference type="GO" id="GO:0000287">
    <property type="term" value="F:magnesium ion binding"/>
    <property type="evidence" value="ECO:0007669"/>
    <property type="project" value="UniProtKB-UniRule"/>
</dbReference>
<dbReference type="InterPro" id="IPR036921">
    <property type="entry name" value="PurM-like_N_sf"/>
</dbReference>
<dbReference type="RefSeq" id="WP_273143479.1">
    <property type="nucleotide sequence ID" value="NZ_CP053675.1"/>
</dbReference>
<dbReference type="Gene3D" id="3.30.1330.10">
    <property type="entry name" value="PurM-like, N-terminal domain"/>
    <property type="match status" value="1"/>
</dbReference>
<feature type="binding site" evidence="2">
    <location>
        <begin position="117"/>
        <end position="118"/>
    </location>
    <ligand>
        <name>ATP</name>
        <dbReference type="ChEBI" id="CHEBI:30616"/>
    </ligand>
</feature>
<dbReference type="AlphaFoldDB" id="A0A9E6MW87"/>
<feature type="binding site" evidence="2">
    <location>
        <position position="26"/>
    </location>
    <ligand>
        <name>Mg(2+)</name>
        <dbReference type="ChEBI" id="CHEBI:18420"/>
        <label>4</label>
    </ligand>
</feature>
<feature type="binding site" evidence="2">
    <location>
        <position position="71"/>
    </location>
    <ligand>
        <name>Mg(2+)</name>
        <dbReference type="ChEBI" id="CHEBI:18420"/>
        <label>4</label>
    </ligand>
</feature>
<feature type="binding site" evidence="2">
    <location>
        <position position="71"/>
    </location>
    <ligand>
        <name>Mg(2+)</name>
        <dbReference type="ChEBI" id="CHEBI:18420"/>
        <label>2</label>
    </ligand>
</feature>
<comment type="caution">
    <text evidence="2">Lacks conserved residue(s) required for the propagation of feature annotation.</text>
</comment>
<comment type="similarity">
    <text evidence="2">Belongs to the thiamine-monophosphate kinase family.</text>
</comment>
<dbReference type="HAMAP" id="MF_02128">
    <property type="entry name" value="TMP_kinase"/>
    <property type="match status" value="1"/>
</dbReference>
<protein>
    <recommendedName>
        <fullName evidence="2">Thiamine-monophosphate kinase</fullName>
        <shortName evidence="2">TMP kinase</shortName>
        <shortName evidence="2">Thiamine-phosphate kinase</shortName>
        <ecNumber evidence="2">2.7.4.16</ecNumber>
    </recommendedName>
</protein>
<keyword evidence="2" id="KW-0547">Nucleotide-binding</keyword>
<evidence type="ECO:0000259" key="4">
    <source>
        <dbReference type="Pfam" id="PF02769"/>
    </source>
</evidence>
<dbReference type="CDD" id="cd02194">
    <property type="entry name" value="ThiL"/>
    <property type="match status" value="1"/>
</dbReference>
<dbReference type="InterPro" id="IPR006283">
    <property type="entry name" value="ThiL-like"/>
</dbReference>
<keyword evidence="2 5" id="KW-0808">Transferase</keyword>
<feature type="binding site" evidence="2">
    <location>
        <position position="42"/>
    </location>
    <ligand>
        <name>Mg(2+)</name>
        <dbReference type="ChEBI" id="CHEBI:18420"/>
        <label>1</label>
    </ligand>
</feature>
<comment type="catalytic activity">
    <reaction evidence="2">
        <text>thiamine phosphate + ATP = thiamine diphosphate + ADP</text>
        <dbReference type="Rhea" id="RHEA:15913"/>
        <dbReference type="ChEBI" id="CHEBI:30616"/>
        <dbReference type="ChEBI" id="CHEBI:37575"/>
        <dbReference type="ChEBI" id="CHEBI:58937"/>
        <dbReference type="ChEBI" id="CHEBI:456216"/>
        <dbReference type="EC" id="2.7.4.16"/>
    </reaction>
</comment>
<feature type="domain" description="PurM-like C-terminal" evidence="4">
    <location>
        <begin position="198"/>
        <end position="300"/>
    </location>
</feature>
<accession>A0A9E6MW87</accession>
<feature type="domain" description="PurM-like N-terminal" evidence="3">
    <location>
        <begin position="24"/>
        <end position="134"/>
    </location>
</feature>
<reference evidence="5" key="1">
    <citation type="submission" date="2021-02" db="EMBL/GenBank/DDBJ databases">
        <title>Comparative genomics of Ferrovum myxofaciens strains, predominant extremophile bacteria forming large biofilm stalactites in acid mine ecosystems.</title>
        <authorList>
            <person name="Burkartova K."/>
            <person name="Ridl J."/>
            <person name="Pajer P."/>
            <person name="Falteisek L."/>
        </authorList>
    </citation>
    <scope>NUCLEOTIDE SEQUENCE</scope>
    <source>
        <strain evidence="5">MI1III</strain>
    </source>
</reference>
<dbReference type="EMBL" id="CP071137">
    <property type="protein sequence ID" value="QWY76305.1"/>
    <property type="molecule type" value="Genomic_DNA"/>
</dbReference>
<name>A0A9E6MW87_9PROT</name>
<keyword evidence="2" id="KW-0479">Metal-binding</keyword>
<dbReference type="SUPFAM" id="SSF55326">
    <property type="entry name" value="PurM N-terminal domain-like"/>
    <property type="match status" value="1"/>
</dbReference>
<comment type="function">
    <text evidence="2">Catalyzes the ATP-dependent phosphorylation of thiamine-monophosphate (TMP) to form thiamine-pyrophosphate (TPP), the active form of vitamin B1.</text>
</comment>
<feature type="binding site" evidence="2">
    <location>
        <position position="211"/>
    </location>
    <ligand>
        <name>Mg(2+)</name>
        <dbReference type="ChEBI" id="CHEBI:18420"/>
        <label>5</label>
    </ligand>
</feature>
<proteinExistence type="inferred from homology"/>
<feature type="binding site" evidence="2">
    <location>
        <position position="316"/>
    </location>
    <ligand>
        <name>substrate</name>
    </ligand>
</feature>
<dbReference type="NCBIfam" id="TIGR01379">
    <property type="entry name" value="thiL"/>
    <property type="match status" value="1"/>
</dbReference>
<feature type="binding site" evidence="2">
    <location>
        <position position="50"/>
    </location>
    <ligand>
        <name>substrate</name>
    </ligand>
</feature>
<feature type="binding site" evidence="2">
    <location>
        <position position="41"/>
    </location>
    <ligand>
        <name>Mg(2+)</name>
        <dbReference type="ChEBI" id="CHEBI:18420"/>
        <label>4</label>
    </ligand>
</feature>
<evidence type="ECO:0000256" key="1">
    <source>
        <dbReference type="ARBA" id="ARBA00022977"/>
    </source>
</evidence>
<dbReference type="InterPro" id="IPR016188">
    <property type="entry name" value="PurM-like_N"/>
</dbReference>
<evidence type="ECO:0000313" key="5">
    <source>
        <dbReference type="EMBL" id="QWY76305.1"/>
    </source>
</evidence>
<feature type="binding site" evidence="2">
    <location>
        <position position="43"/>
    </location>
    <ligand>
        <name>Mg(2+)</name>
        <dbReference type="ChEBI" id="CHEBI:18420"/>
        <label>1</label>
    </ligand>
</feature>
<dbReference type="PANTHER" id="PTHR30270">
    <property type="entry name" value="THIAMINE-MONOPHOSPHATE KINASE"/>
    <property type="match status" value="1"/>
</dbReference>
<feature type="binding site" evidence="2">
    <location>
        <position position="26"/>
    </location>
    <ligand>
        <name>Mg(2+)</name>
        <dbReference type="ChEBI" id="CHEBI:18420"/>
        <label>3</label>
    </ligand>
</feature>
<keyword evidence="2" id="KW-0460">Magnesium</keyword>
<dbReference type="Gene3D" id="3.90.650.10">
    <property type="entry name" value="PurM-like C-terminal domain"/>
    <property type="match status" value="1"/>
</dbReference>
<comment type="miscellaneous">
    <text evidence="2">Reaction mechanism of ThiL seems to utilize a direct, inline transfer of the gamma-phosphate of ATP to TMP rather than a phosphorylated enzyme intermediate.</text>
</comment>
<feature type="binding site" evidence="2">
    <location>
        <position position="259"/>
    </location>
    <ligand>
        <name>substrate</name>
    </ligand>
</feature>
<evidence type="ECO:0000259" key="3">
    <source>
        <dbReference type="Pfam" id="PF00586"/>
    </source>
</evidence>
<comment type="pathway">
    <text evidence="2">Cofactor biosynthesis; thiamine diphosphate biosynthesis; thiamine diphosphate from thiamine phosphate: step 1/1.</text>
</comment>
<gene>
    <name evidence="2 5" type="primary">thiL</name>
    <name evidence="5" type="ORF">JZL65_07200</name>
</gene>
<evidence type="ECO:0000256" key="2">
    <source>
        <dbReference type="HAMAP-Rule" id="MF_02128"/>
    </source>
</evidence>
<dbReference type="GO" id="GO:0005524">
    <property type="term" value="F:ATP binding"/>
    <property type="evidence" value="ECO:0007669"/>
    <property type="project" value="UniProtKB-UniRule"/>
</dbReference>
<evidence type="ECO:0000313" key="6">
    <source>
        <dbReference type="Proteomes" id="UP000683551"/>
    </source>
</evidence>
<dbReference type="Proteomes" id="UP000683551">
    <property type="component" value="Chromosome"/>
</dbReference>
<keyword evidence="2" id="KW-0067">ATP-binding</keyword>
<dbReference type="InterPro" id="IPR010918">
    <property type="entry name" value="PurM-like_C_dom"/>
</dbReference>
<dbReference type="Pfam" id="PF00586">
    <property type="entry name" value="AIRS"/>
    <property type="match status" value="1"/>
</dbReference>
<feature type="binding site" evidence="2">
    <location>
        <position position="71"/>
    </location>
    <ligand>
        <name>Mg(2+)</name>
        <dbReference type="ChEBI" id="CHEBI:18420"/>
        <label>3</label>
    </ligand>
</feature>
<keyword evidence="1 2" id="KW-0784">Thiamine biosynthesis</keyword>
<dbReference type="GO" id="GO:0009030">
    <property type="term" value="F:thiamine-phosphate kinase activity"/>
    <property type="evidence" value="ECO:0007669"/>
    <property type="project" value="UniProtKB-UniRule"/>
</dbReference>
<keyword evidence="2 5" id="KW-0418">Kinase</keyword>
<dbReference type="PANTHER" id="PTHR30270:SF0">
    <property type="entry name" value="THIAMINE-MONOPHOSPHATE KINASE"/>
    <property type="match status" value="1"/>
</dbReference>
<feature type="binding site" evidence="2">
    <location>
        <position position="142"/>
    </location>
    <ligand>
        <name>ATP</name>
        <dbReference type="ChEBI" id="CHEBI:30616"/>
    </ligand>
</feature>
<feature type="binding site" evidence="2">
    <location>
        <position position="43"/>
    </location>
    <ligand>
        <name>Mg(2+)</name>
        <dbReference type="ChEBI" id="CHEBI:18420"/>
        <label>2</label>
    </ligand>
</feature>
<feature type="binding site" evidence="2">
    <location>
        <position position="118"/>
    </location>
    <ligand>
        <name>Mg(2+)</name>
        <dbReference type="ChEBI" id="CHEBI:18420"/>
        <label>1</label>
    </ligand>
</feature>
<dbReference type="PIRSF" id="PIRSF005303">
    <property type="entry name" value="Thiam_monoph_kin"/>
    <property type="match status" value="1"/>
</dbReference>
<dbReference type="EC" id="2.7.4.16" evidence="2"/>
<dbReference type="GO" id="GO:0009228">
    <property type="term" value="P:thiamine biosynthetic process"/>
    <property type="evidence" value="ECO:0007669"/>
    <property type="project" value="UniProtKB-KW"/>
</dbReference>
<feature type="binding site" evidence="2">
    <location>
        <position position="210"/>
    </location>
    <ligand>
        <name>ATP</name>
        <dbReference type="ChEBI" id="CHEBI:30616"/>
    </ligand>
</feature>
<feature type="binding site" evidence="2">
    <location>
        <position position="208"/>
    </location>
    <ligand>
        <name>Mg(2+)</name>
        <dbReference type="ChEBI" id="CHEBI:18420"/>
        <label>3</label>
    </ligand>
</feature>
<sequence>MTGEFALIRRYFHPPTRHTLLAGGDDAALIVPQTAHELALSTDLLVGGQHFFPDMDPHRLGQKAAAVNLSDMAAMGATPRWVLLGLTLSSFQESWVAAFSQGFRKILDAHEVDWVGGDTTAGPLALAVTIIGEVPDGQALRRSGAHAGEDIWVSGTLGDAALGLDWRLGRCPDLAPAARDFALERFECPTPRVALGQALRPLASAAIDISDGLLADLGHLLTASGVGAQLELARIPTSAAQPSGPTDSDWQRRVLQGGEDYELCFTAPSSRRSQLEALGRAGTVVLTRIGRVTAAPEERFIQDEKGQSVAVSWRGYDHFAGAA</sequence>
<dbReference type="GO" id="GO:0009229">
    <property type="term" value="P:thiamine diphosphate biosynthetic process"/>
    <property type="evidence" value="ECO:0007669"/>
    <property type="project" value="UniProtKB-UniRule"/>
</dbReference>
<organism evidence="5 6">
    <name type="scientific">Ferrovum myxofaciens</name>
    <dbReference type="NCBI Taxonomy" id="416213"/>
    <lineage>
        <taxon>Bacteria</taxon>
        <taxon>Pseudomonadati</taxon>
        <taxon>Pseudomonadota</taxon>
        <taxon>Betaproteobacteria</taxon>
        <taxon>Ferrovales</taxon>
        <taxon>Ferrovaceae</taxon>
        <taxon>Ferrovum</taxon>
    </lineage>
</organism>
<dbReference type="SUPFAM" id="SSF56042">
    <property type="entry name" value="PurM C-terminal domain-like"/>
    <property type="match status" value="1"/>
</dbReference>
<dbReference type="Pfam" id="PF02769">
    <property type="entry name" value="AIRS_C"/>
    <property type="match status" value="1"/>
</dbReference>
<dbReference type="InterPro" id="IPR036676">
    <property type="entry name" value="PurM-like_C_sf"/>
</dbReference>